<dbReference type="InterPro" id="IPR058561">
    <property type="entry name" value="Exonuc_1_C"/>
</dbReference>
<dbReference type="Gene3D" id="3.30.420.10">
    <property type="entry name" value="Ribonuclease H-like superfamily/Ribonuclease H"/>
    <property type="match status" value="1"/>
</dbReference>
<name>A0ABT5HG30_9CAUL</name>
<dbReference type="InterPro" id="IPR034747">
    <property type="entry name" value="EXOI_SH3"/>
</dbReference>
<dbReference type="SMART" id="SM00479">
    <property type="entry name" value="EXOIII"/>
    <property type="match status" value="1"/>
</dbReference>
<keyword evidence="4" id="KW-1185">Reference proteome</keyword>
<feature type="domain" description="ExoI SH3-like" evidence="1">
    <location>
        <begin position="194"/>
        <end position="333"/>
    </location>
</feature>
<gene>
    <name evidence="3" type="ORF">PQU98_03540</name>
</gene>
<reference evidence="3 4" key="1">
    <citation type="submission" date="2023-01" db="EMBL/GenBank/DDBJ databases">
        <title>Novel species of the genus Asticcacaulis isolated from rivers.</title>
        <authorList>
            <person name="Lu H."/>
        </authorList>
    </citation>
    <scope>NUCLEOTIDE SEQUENCE [LARGE SCALE GENOMIC DNA]</scope>
    <source>
        <strain evidence="3 4">LKC15W</strain>
    </source>
</reference>
<comment type="caution">
    <text evidence="3">The sequence shown here is derived from an EMBL/GenBank/DDBJ whole genome shotgun (WGS) entry which is preliminary data.</text>
</comment>
<dbReference type="InterPro" id="IPR013520">
    <property type="entry name" value="Ribonucl_H"/>
</dbReference>
<evidence type="ECO:0000313" key="4">
    <source>
        <dbReference type="Proteomes" id="UP001218579"/>
    </source>
</evidence>
<dbReference type="Pfam" id="PF00929">
    <property type="entry name" value="RNase_T"/>
    <property type="match status" value="1"/>
</dbReference>
<dbReference type="InterPro" id="IPR012337">
    <property type="entry name" value="RNaseH-like_sf"/>
</dbReference>
<keyword evidence="3" id="KW-0378">Hydrolase</keyword>
<organism evidence="3 4">
    <name type="scientific">Asticcacaulis machinosus</name>
    <dbReference type="NCBI Taxonomy" id="2984211"/>
    <lineage>
        <taxon>Bacteria</taxon>
        <taxon>Pseudomonadati</taxon>
        <taxon>Pseudomonadota</taxon>
        <taxon>Alphaproteobacteria</taxon>
        <taxon>Caulobacterales</taxon>
        <taxon>Caulobacteraceae</taxon>
        <taxon>Asticcacaulis</taxon>
    </lineage>
</organism>
<dbReference type="Proteomes" id="UP001218579">
    <property type="component" value="Unassembled WGS sequence"/>
</dbReference>
<keyword evidence="3" id="KW-0540">Nuclease</keyword>
<protein>
    <submittedName>
        <fullName evidence="3">Exonuclease domain-containing protein</fullName>
    </submittedName>
</protein>
<dbReference type="InterPro" id="IPR036397">
    <property type="entry name" value="RNaseH_sf"/>
</dbReference>
<dbReference type="PANTHER" id="PTHR30231">
    <property type="entry name" value="DNA POLYMERASE III SUBUNIT EPSILON"/>
    <property type="match status" value="1"/>
</dbReference>
<keyword evidence="3" id="KW-0269">Exonuclease</keyword>
<evidence type="ECO:0000259" key="2">
    <source>
        <dbReference type="PROSITE" id="PS51785"/>
    </source>
</evidence>
<proteinExistence type="predicted"/>
<evidence type="ECO:0000313" key="3">
    <source>
        <dbReference type="EMBL" id="MDC7675186.1"/>
    </source>
</evidence>
<feature type="domain" description="ExoI C-terminal" evidence="2">
    <location>
        <begin position="338"/>
        <end position="458"/>
    </location>
</feature>
<dbReference type="PROSITE" id="PS51784">
    <property type="entry name" value="EXOI_SH3"/>
    <property type="match status" value="1"/>
</dbReference>
<dbReference type="GO" id="GO:0004527">
    <property type="term" value="F:exonuclease activity"/>
    <property type="evidence" value="ECO:0007669"/>
    <property type="project" value="UniProtKB-KW"/>
</dbReference>
<dbReference type="SUPFAM" id="SSF53098">
    <property type="entry name" value="Ribonuclease H-like"/>
    <property type="match status" value="1"/>
</dbReference>
<dbReference type="PANTHER" id="PTHR30231:SF41">
    <property type="entry name" value="DNA POLYMERASE III SUBUNIT EPSILON"/>
    <property type="match status" value="1"/>
</dbReference>
<sequence>MPLIFYDVETTGLNRSFDQILHFAAVKTDDNLVPMDRFEVKSKLLPNVIPAPKALSITGLSLSELHSEDRLSHYEMVREIVQKLTSWGPAIYVGFNSIKFDEEFLRQAFFQTLHPPYFTSLNGNLRGDALHVARATAVVAPGVLQVPTAPTGNPTFALQALAAANNIQVRKQHDAAADVETTIALCALIRSRASNIWSAFLRFVSKQATNAFIANEPAFALLEVRGGIPGLTMAAELGRSISDQNLVHCLDLRANAHAMAEMTDEDLDALAGTYDGVFRSFRTNASPMLWAAWDLDDASVTGIGCDQAEESAAFIADHPQLKARLLALARSKEKFYPQSIHPEERLHGEWISDLDARLSVDFHNLPWEKRGSIVDRMTDIRLKTFAARLAYFERPHLLTEQHRTEISREFKDRICVPASGPWRTASQALEEIATLQLEAEPALKYSFDNLRAYLQTLLTA</sequence>
<evidence type="ECO:0000259" key="1">
    <source>
        <dbReference type="PROSITE" id="PS51784"/>
    </source>
</evidence>
<accession>A0ABT5HG30</accession>
<dbReference type="RefSeq" id="WP_272743496.1">
    <property type="nucleotide sequence ID" value="NZ_JAQQKV010000001.1"/>
</dbReference>
<dbReference type="PROSITE" id="PS51785">
    <property type="entry name" value="EXOI_C"/>
    <property type="match status" value="1"/>
</dbReference>
<dbReference type="EMBL" id="JAQQKV010000001">
    <property type="protein sequence ID" value="MDC7675186.1"/>
    <property type="molecule type" value="Genomic_DNA"/>
</dbReference>